<protein>
    <submittedName>
        <fullName evidence="4">DUF4157 domain-containing protein</fullName>
    </submittedName>
</protein>
<dbReference type="Pfam" id="PF13699">
    <property type="entry name" value="eCIS_core"/>
    <property type="match status" value="1"/>
</dbReference>
<dbReference type="SUPFAM" id="SSF103088">
    <property type="entry name" value="OmpA-like"/>
    <property type="match status" value="1"/>
</dbReference>
<dbReference type="CDD" id="cd07185">
    <property type="entry name" value="OmpA_C-like"/>
    <property type="match status" value="1"/>
</dbReference>
<keyword evidence="1" id="KW-0472">Membrane</keyword>
<dbReference type="Gene3D" id="3.30.1330.60">
    <property type="entry name" value="OmpA-like domain"/>
    <property type="match status" value="1"/>
</dbReference>
<evidence type="ECO:0000256" key="2">
    <source>
        <dbReference type="SAM" id="MobiDB-lite"/>
    </source>
</evidence>
<evidence type="ECO:0000256" key="1">
    <source>
        <dbReference type="PROSITE-ProRule" id="PRU00473"/>
    </source>
</evidence>
<proteinExistence type="predicted"/>
<evidence type="ECO:0000259" key="3">
    <source>
        <dbReference type="PROSITE" id="PS51123"/>
    </source>
</evidence>
<organism evidence="4 5">
    <name type="scientific">Dyella lipolytica</name>
    <dbReference type="NCBI Taxonomy" id="1867835"/>
    <lineage>
        <taxon>Bacteria</taxon>
        <taxon>Pseudomonadati</taxon>
        <taxon>Pseudomonadota</taxon>
        <taxon>Gammaproteobacteria</taxon>
        <taxon>Lysobacterales</taxon>
        <taxon>Rhodanobacteraceae</taxon>
        <taxon>Dyella</taxon>
    </lineage>
</organism>
<feature type="region of interest" description="Disordered" evidence="2">
    <location>
        <begin position="125"/>
        <end position="182"/>
    </location>
</feature>
<keyword evidence="5" id="KW-1185">Reference proteome</keyword>
<dbReference type="InterPro" id="IPR006665">
    <property type="entry name" value="OmpA-like"/>
</dbReference>
<reference evidence="4 5" key="1">
    <citation type="submission" date="2020-10" db="EMBL/GenBank/DDBJ databases">
        <title>Phylogeny of dyella-like bacteria.</title>
        <authorList>
            <person name="Fu J."/>
        </authorList>
    </citation>
    <scope>NUCLEOTIDE SEQUENCE [LARGE SCALE GENOMIC DNA]</scope>
    <source>
        <strain evidence="4 5">DHOB07</strain>
    </source>
</reference>
<feature type="compositionally biased region" description="Polar residues" evidence="2">
    <location>
        <begin position="1"/>
        <end position="13"/>
    </location>
</feature>
<sequence>MSSPSNTPASTQKILPPQAAMTITPPSSTSIPALAPGETPAHSLAQSPVQSPGKPLDNALQSRFGTQLQSDFSDVRIHTGEQAARSADAMQAQAFTVGKDIVFGANQYQPDSASGQHLLAHELAHVAQPEGSKSRDVSRSTDASEREADHAADAVMQGRSVAPRTAASATVQREPLQGADQAKHEPVLDRMLDNASPFLAAAVGSTTLNGFDTGKSDLKPAHITELQKTARNITVLLRQYPQSTVTVIGHTDTVGTEAHNLELGQARATVTADALEKFGVPSAIVTAKSVGEGPPLAVKTKDEVSNAQNRRVEVRFDPKAMPTINTQPKLEPKARENPSIFIQPPPPPIIDLKIHPRLDQGGYPGGPFRHDDAPPGMWNPVPPAPKGTGPKSALDIIGEKLIDPVVDRVARALPKDIRDKIKQAARDGVKAGAAKIARMAAEDAGLKDPQGLDAIEKAAEAAIQEKGRNDGGSTSP</sequence>
<evidence type="ECO:0000313" key="4">
    <source>
        <dbReference type="EMBL" id="MFK2874897.1"/>
    </source>
</evidence>
<feature type="compositionally biased region" description="Basic and acidic residues" evidence="2">
    <location>
        <begin position="132"/>
        <end position="152"/>
    </location>
</feature>
<dbReference type="Pfam" id="PF00691">
    <property type="entry name" value="OmpA"/>
    <property type="match status" value="1"/>
</dbReference>
<name>A0ABW8IY08_9GAMM</name>
<comment type="caution">
    <text evidence="4">The sequence shown here is derived from an EMBL/GenBank/DDBJ whole genome shotgun (WGS) entry which is preliminary data.</text>
</comment>
<dbReference type="InterPro" id="IPR050330">
    <property type="entry name" value="Bact_OuterMem_StrucFunc"/>
</dbReference>
<evidence type="ECO:0000313" key="5">
    <source>
        <dbReference type="Proteomes" id="UP001620405"/>
    </source>
</evidence>
<dbReference type="RefSeq" id="WP_284396271.1">
    <property type="nucleotide sequence ID" value="NZ_BSNQ01000003.1"/>
</dbReference>
<dbReference type="PANTHER" id="PTHR30329">
    <property type="entry name" value="STATOR ELEMENT OF FLAGELLAR MOTOR COMPLEX"/>
    <property type="match status" value="1"/>
</dbReference>
<dbReference type="PROSITE" id="PS51123">
    <property type="entry name" value="OMPA_2"/>
    <property type="match status" value="1"/>
</dbReference>
<dbReference type="Proteomes" id="UP001620405">
    <property type="component" value="Unassembled WGS sequence"/>
</dbReference>
<feature type="domain" description="OmpA-like" evidence="3">
    <location>
        <begin position="198"/>
        <end position="320"/>
    </location>
</feature>
<dbReference type="InterPro" id="IPR025295">
    <property type="entry name" value="eCIS_core_dom"/>
</dbReference>
<dbReference type="InterPro" id="IPR036737">
    <property type="entry name" value="OmpA-like_sf"/>
</dbReference>
<dbReference type="EMBL" id="JADIKG010000013">
    <property type="protein sequence ID" value="MFK2874897.1"/>
    <property type="molecule type" value="Genomic_DNA"/>
</dbReference>
<gene>
    <name evidence="4" type="ORF">ISP13_15235</name>
</gene>
<accession>A0ABW8IY08</accession>
<feature type="region of interest" description="Disordered" evidence="2">
    <location>
        <begin position="1"/>
        <end position="60"/>
    </location>
</feature>
<dbReference type="PANTHER" id="PTHR30329:SF21">
    <property type="entry name" value="LIPOPROTEIN YIAD-RELATED"/>
    <property type="match status" value="1"/>
</dbReference>
<feature type="region of interest" description="Disordered" evidence="2">
    <location>
        <begin position="322"/>
        <end position="344"/>
    </location>
</feature>